<gene>
    <name evidence="1" type="ORF">BN851_0142140</name>
</gene>
<reference evidence="1" key="1">
    <citation type="submission" date="2013-05" db="EMBL/GenBank/DDBJ databases">
        <title>Draft genome sequences of six wheat associated Fusarium spp. isolates.</title>
        <authorList>
            <person name="Moolhuijzen P.M."/>
            <person name="Manners J.M."/>
            <person name="Wilcox S."/>
            <person name="Bellgard M.I."/>
            <person name="Gardiner D.M."/>
        </authorList>
    </citation>
    <scope>NUCLEOTIDE SEQUENCE</scope>
    <source>
        <strain evidence="1">CS5907</strain>
    </source>
</reference>
<proteinExistence type="predicted"/>
<name>A0A090ME33_9HYPO</name>
<evidence type="ECO:0000313" key="1">
    <source>
        <dbReference type="EMBL" id="CEG03945.1"/>
    </source>
</evidence>
<sequence length="120" mass="13543">MTQPNAPILPQERFSQTSQVQALGLFETTQVDKNISTAVLLPLALISPNQSFIYTGAVRHNRDSEMEQHSISDEAIDKIRMDLARLGVELQENAREQIRCISEAEYPDITDISSERDQVE</sequence>
<accession>A0A090ME33</accession>
<organism evidence="1">
    <name type="scientific">Fusarium acuminatum CS5907</name>
    <dbReference type="NCBI Taxonomy" id="1318461"/>
    <lineage>
        <taxon>Eukaryota</taxon>
        <taxon>Fungi</taxon>
        <taxon>Dikarya</taxon>
        <taxon>Ascomycota</taxon>
        <taxon>Pezizomycotina</taxon>
        <taxon>Sordariomycetes</taxon>
        <taxon>Hypocreomycetidae</taxon>
        <taxon>Hypocreales</taxon>
        <taxon>Nectriaceae</taxon>
        <taxon>Fusarium</taxon>
        <taxon>Fusarium tricinctum species complex</taxon>
    </lineage>
</organism>
<protein>
    <submittedName>
        <fullName evidence="1">WGS project CBMG000000000 data, contig CS5907-c003446</fullName>
    </submittedName>
</protein>
<dbReference type="AlphaFoldDB" id="A0A090ME33"/>
<dbReference type="EMBL" id="CBMG010003419">
    <property type="protein sequence ID" value="CEG03945.1"/>
    <property type="molecule type" value="Genomic_DNA"/>
</dbReference>
<comment type="caution">
    <text evidence="1">The sequence shown here is derived from an EMBL/GenBank/DDBJ whole genome shotgun (WGS) entry which is preliminary data.</text>
</comment>